<dbReference type="GO" id="GO:0003700">
    <property type="term" value="F:DNA-binding transcription factor activity"/>
    <property type="evidence" value="ECO:0007669"/>
    <property type="project" value="InterPro"/>
</dbReference>
<dbReference type="InterPro" id="IPR000847">
    <property type="entry name" value="LysR_HTH_N"/>
</dbReference>
<sequence length="300" mass="33410">MNLKQMEYFITIVNEGSISAASKILHISQPPLSTQMKLLEQELGVTLFERGSRAIALTHAGKVFYDRAQGILDMTGAARQELEQMGRGLHGFLRLGMVSSTETSSIIGRIADFRSQHPGIYFRIYEGNTYQLMDKLNTGLIEAAIVRTPFPEDSYECSYLAEEPMMAVGMPGHFPDAAADSISLEQLCTCPLIIYRRWEGELNRLLPRERQDYLCINDDARTSLTWAGTGIGVAIAPASIARRAHPGMLVKTITTPGFTSRITLIRRRDAAMSSIGQDFIRYFKEGWDIIPARTVPSSNN</sequence>
<dbReference type="PRINTS" id="PR00039">
    <property type="entry name" value="HTHLYSR"/>
</dbReference>
<dbReference type="InterPro" id="IPR036390">
    <property type="entry name" value="WH_DNA-bd_sf"/>
</dbReference>
<proteinExistence type="inferred from homology"/>
<evidence type="ECO:0000256" key="3">
    <source>
        <dbReference type="ARBA" id="ARBA00023125"/>
    </source>
</evidence>
<dbReference type="EMBL" id="JAAITT010000076">
    <property type="protein sequence ID" value="NSJ52496.1"/>
    <property type="molecule type" value="Genomic_DNA"/>
</dbReference>
<keyword evidence="2" id="KW-0805">Transcription regulation</keyword>
<dbReference type="CDD" id="cd05466">
    <property type="entry name" value="PBP2_LTTR_substrate"/>
    <property type="match status" value="1"/>
</dbReference>
<comment type="similarity">
    <text evidence="1">Belongs to the LysR transcriptional regulatory family.</text>
</comment>
<evidence type="ECO:0000313" key="9">
    <source>
        <dbReference type="Proteomes" id="UP001299608"/>
    </source>
</evidence>
<evidence type="ECO:0000256" key="4">
    <source>
        <dbReference type="ARBA" id="ARBA00023163"/>
    </source>
</evidence>
<protein>
    <submittedName>
        <fullName evidence="6">LysR family transcriptional regulator</fullName>
    </submittedName>
</protein>
<organism evidence="6 9">
    <name type="scientific">Enterocloster aldenensis</name>
    <dbReference type="NCBI Taxonomy" id="358742"/>
    <lineage>
        <taxon>Bacteria</taxon>
        <taxon>Bacillati</taxon>
        <taxon>Bacillota</taxon>
        <taxon>Clostridia</taxon>
        <taxon>Lachnospirales</taxon>
        <taxon>Lachnospiraceae</taxon>
        <taxon>Enterocloster</taxon>
    </lineage>
</organism>
<dbReference type="Proteomes" id="UP001299608">
    <property type="component" value="Unassembled WGS sequence"/>
</dbReference>
<dbReference type="Proteomes" id="UP000669239">
    <property type="component" value="Unassembled WGS sequence"/>
</dbReference>
<evidence type="ECO:0000313" key="8">
    <source>
        <dbReference type="Proteomes" id="UP000669239"/>
    </source>
</evidence>
<dbReference type="GO" id="GO:0003677">
    <property type="term" value="F:DNA binding"/>
    <property type="evidence" value="ECO:0007669"/>
    <property type="project" value="UniProtKB-KW"/>
</dbReference>
<reference evidence="6" key="3">
    <citation type="submission" date="2022-01" db="EMBL/GenBank/DDBJ databases">
        <title>Collection of gut derived symbiotic bacterial strains cultured from healthy donors.</title>
        <authorList>
            <person name="Lin H."/>
            <person name="Kohout C."/>
            <person name="Waligurski E."/>
            <person name="Pamer E.G."/>
        </authorList>
    </citation>
    <scope>NUCLEOTIDE SEQUENCE</scope>
    <source>
        <strain evidence="6">DFI.6.55</strain>
    </source>
</reference>
<gene>
    <name evidence="7" type="ORF">G5B36_28010</name>
    <name evidence="6" type="ORF">L0N08_28785</name>
</gene>
<dbReference type="GO" id="GO:0032993">
    <property type="term" value="C:protein-DNA complex"/>
    <property type="evidence" value="ECO:0007669"/>
    <property type="project" value="TreeGrafter"/>
</dbReference>
<dbReference type="InterPro" id="IPR036388">
    <property type="entry name" value="WH-like_DNA-bd_sf"/>
</dbReference>
<dbReference type="Gene3D" id="3.40.190.290">
    <property type="match status" value="1"/>
</dbReference>
<evidence type="ECO:0000259" key="5">
    <source>
        <dbReference type="PROSITE" id="PS50931"/>
    </source>
</evidence>
<name>A0AAW5BZ67_9FIRM</name>
<dbReference type="SUPFAM" id="SSF46785">
    <property type="entry name" value="Winged helix' DNA-binding domain"/>
    <property type="match status" value="1"/>
</dbReference>
<keyword evidence="4" id="KW-0804">Transcription</keyword>
<dbReference type="PANTHER" id="PTHR30346">
    <property type="entry name" value="TRANSCRIPTIONAL DUAL REGULATOR HCAR-RELATED"/>
    <property type="match status" value="1"/>
</dbReference>
<evidence type="ECO:0000256" key="2">
    <source>
        <dbReference type="ARBA" id="ARBA00023015"/>
    </source>
</evidence>
<feature type="domain" description="HTH lysR-type" evidence="5">
    <location>
        <begin position="1"/>
        <end position="58"/>
    </location>
</feature>
<evidence type="ECO:0000313" key="6">
    <source>
        <dbReference type="EMBL" id="MCG4749406.1"/>
    </source>
</evidence>
<keyword evidence="3" id="KW-0238">DNA-binding</keyword>
<dbReference type="GeneID" id="97207029"/>
<accession>A0AAW5BZ67</accession>
<dbReference type="Pfam" id="PF03466">
    <property type="entry name" value="LysR_substrate"/>
    <property type="match status" value="1"/>
</dbReference>
<dbReference type="PROSITE" id="PS50931">
    <property type="entry name" value="HTH_LYSR"/>
    <property type="match status" value="1"/>
</dbReference>
<dbReference type="FunFam" id="1.10.10.10:FF:000001">
    <property type="entry name" value="LysR family transcriptional regulator"/>
    <property type="match status" value="1"/>
</dbReference>
<reference evidence="7" key="2">
    <citation type="submission" date="2020-02" db="EMBL/GenBank/DDBJ databases">
        <authorList>
            <person name="Littmann E."/>
            <person name="Sorbara M."/>
        </authorList>
    </citation>
    <scope>NUCLEOTIDE SEQUENCE</scope>
    <source>
        <strain evidence="7">MSK.1.17</strain>
    </source>
</reference>
<dbReference type="InterPro" id="IPR005119">
    <property type="entry name" value="LysR_subst-bd"/>
</dbReference>
<dbReference type="RefSeq" id="WP_117560434.1">
    <property type="nucleotide sequence ID" value="NZ_BAABZL010000001.1"/>
</dbReference>
<dbReference type="Gene3D" id="1.10.10.10">
    <property type="entry name" value="Winged helix-like DNA-binding domain superfamily/Winged helix DNA-binding domain"/>
    <property type="match status" value="1"/>
</dbReference>
<dbReference type="AlphaFoldDB" id="A0AAW5BZ67"/>
<dbReference type="PANTHER" id="PTHR30346:SF28">
    <property type="entry name" value="HTH-TYPE TRANSCRIPTIONAL REGULATOR CYNR"/>
    <property type="match status" value="1"/>
</dbReference>
<keyword evidence="8" id="KW-1185">Reference proteome</keyword>
<evidence type="ECO:0000313" key="7">
    <source>
        <dbReference type="EMBL" id="NSJ52496.1"/>
    </source>
</evidence>
<dbReference type="SUPFAM" id="SSF53850">
    <property type="entry name" value="Periplasmic binding protein-like II"/>
    <property type="match status" value="1"/>
</dbReference>
<evidence type="ECO:0000256" key="1">
    <source>
        <dbReference type="ARBA" id="ARBA00009437"/>
    </source>
</evidence>
<comment type="caution">
    <text evidence="6">The sequence shown here is derived from an EMBL/GenBank/DDBJ whole genome shotgun (WGS) entry which is preliminary data.</text>
</comment>
<dbReference type="Pfam" id="PF00126">
    <property type="entry name" value="HTH_1"/>
    <property type="match status" value="1"/>
</dbReference>
<dbReference type="EMBL" id="JAKNGE010000064">
    <property type="protein sequence ID" value="MCG4749406.1"/>
    <property type="molecule type" value="Genomic_DNA"/>
</dbReference>
<reference evidence="7 8" key="1">
    <citation type="journal article" date="2020" name="Cell Host Microbe">
        <title>Functional and Genomic Variation between Human-Derived Isolates of Lachnospiraceae Reveals Inter- and Intra-Species Diversity.</title>
        <authorList>
            <person name="Sorbara M.T."/>
            <person name="Littmann E.R."/>
            <person name="Fontana E."/>
            <person name="Moody T.U."/>
            <person name="Kohout C.E."/>
            <person name="Gjonbalaj M."/>
            <person name="Eaton V."/>
            <person name="Seok R."/>
            <person name="Leiner I.M."/>
            <person name="Pamer E.G."/>
        </authorList>
    </citation>
    <scope>NUCLEOTIDE SEQUENCE [LARGE SCALE GENOMIC DNA]</scope>
    <source>
        <strain evidence="7 8">MSK.1.17</strain>
    </source>
</reference>